<dbReference type="GO" id="GO:0004357">
    <property type="term" value="F:glutamate-cysteine ligase activity"/>
    <property type="evidence" value="ECO:0007669"/>
    <property type="project" value="UniProtKB-UniRule"/>
</dbReference>
<reference evidence="12" key="1">
    <citation type="journal article" date="2020" name="Nat. Commun.">
        <title>Large-scale genome sequencing of mycorrhizal fungi provides insights into the early evolution of symbiotic traits.</title>
        <authorList>
            <person name="Miyauchi S."/>
            <person name="Kiss E."/>
            <person name="Kuo A."/>
            <person name="Drula E."/>
            <person name="Kohler A."/>
            <person name="Sanchez-Garcia M."/>
            <person name="Morin E."/>
            <person name="Andreopoulos B."/>
            <person name="Barry K.W."/>
            <person name="Bonito G."/>
            <person name="Buee M."/>
            <person name="Carver A."/>
            <person name="Chen C."/>
            <person name="Cichocki N."/>
            <person name="Clum A."/>
            <person name="Culley D."/>
            <person name="Crous P.W."/>
            <person name="Fauchery L."/>
            <person name="Girlanda M."/>
            <person name="Hayes R.D."/>
            <person name="Keri Z."/>
            <person name="LaButti K."/>
            <person name="Lipzen A."/>
            <person name="Lombard V."/>
            <person name="Magnuson J."/>
            <person name="Maillard F."/>
            <person name="Murat C."/>
            <person name="Nolan M."/>
            <person name="Ohm R.A."/>
            <person name="Pangilinan J."/>
            <person name="Pereira M.F."/>
            <person name="Perotto S."/>
            <person name="Peter M."/>
            <person name="Pfister S."/>
            <person name="Riley R."/>
            <person name="Sitrit Y."/>
            <person name="Stielow J.B."/>
            <person name="Szollosi G."/>
            <person name="Zifcakova L."/>
            <person name="Stursova M."/>
            <person name="Spatafora J.W."/>
            <person name="Tedersoo L."/>
            <person name="Vaario L.M."/>
            <person name="Yamada A."/>
            <person name="Yan M."/>
            <person name="Wang P."/>
            <person name="Xu J."/>
            <person name="Bruns T."/>
            <person name="Baldrian P."/>
            <person name="Vilgalys R."/>
            <person name="Dunand C."/>
            <person name="Henrissat B."/>
            <person name="Grigoriev I.V."/>
            <person name="Hibbett D."/>
            <person name="Nagy L.G."/>
            <person name="Martin F.M."/>
        </authorList>
    </citation>
    <scope>NUCLEOTIDE SEQUENCE</scope>
    <source>
        <strain evidence="12">UP504</strain>
    </source>
</reference>
<evidence type="ECO:0000256" key="11">
    <source>
        <dbReference type="SAM" id="MobiDB-lite"/>
    </source>
</evidence>
<dbReference type="OrthoDB" id="7939818at2759"/>
<comment type="caution">
    <text evidence="12">The sequence shown here is derived from an EMBL/GenBank/DDBJ whole genome shotgun (WGS) entry which is preliminary data.</text>
</comment>
<comment type="similarity">
    <text evidence="2 10">Belongs to the glutamate--cysteine ligase type 3 family.</text>
</comment>
<evidence type="ECO:0000256" key="8">
    <source>
        <dbReference type="ARBA" id="ARBA00030585"/>
    </source>
</evidence>
<dbReference type="EC" id="6.3.2.2" evidence="3 10"/>
<evidence type="ECO:0000256" key="5">
    <source>
        <dbReference type="ARBA" id="ARBA00022684"/>
    </source>
</evidence>
<dbReference type="Gene3D" id="1.10.8.960">
    <property type="match status" value="1"/>
</dbReference>
<dbReference type="Pfam" id="PF03074">
    <property type="entry name" value="GCS"/>
    <property type="match status" value="1"/>
</dbReference>
<keyword evidence="6 10" id="KW-0547">Nucleotide-binding</keyword>
<evidence type="ECO:0000256" key="6">
    <source>
        <dbReference type="ARBA" id="ARBA00022741"/>
    </source>
</evidence>
<comment type="pathway">
    <text evidence="1 10">Sulfur metabolism; glutathione biosynthesis; glutathione from L-cysteine and L-glutamate: step 1/2.</text>
</comment>
<evidence type="ECO:0000313" key="13">
    <source>
        <dbReference type="Proteomes" id="UP000886523"/>
    </source>
</evidence>
<keyword evidence="5 10" id="KW-0317">Glutathione biosynthesis</keyword>
<evidence type="ECO:0000256" key="10">
    <source>
        <dbReference type="RuleBase" id="RU367135"/>
    </source>
</evidence>
<evidence type="ECO:0000256" key="3">
    <source>
        <dbReference type="ARBA" id="ARBA00012220"/>
    </source>
</evidence>
<feature type="region of interest" description="Disordered" evidence="11">
    <location>
        <begin position="510"/>
        <end position="534"/>
    </location>
</feature>
<dbReference type="GO" id="GO:0006750">
    <property type="term" value="P:glutathione biosynthetic process"/>
    <property type="evidence" value="ECO:0007669"/>
    <property type="project" value="UniProtKB-UniRule"/>
</dbReference>
<evidence type="ECO:0000313" key="12">
    <source>
        <dbReference type="EMBL" id="KAF9520968.1"/>
    </source>
</evidence>
<evidence type="ECO:0000256" key="9">
    <source>
        <dbReference type="ARBA" id="ARBA00032122"/>
    </source>
</evidence>
<dbReference type="GO" id="GO:0005524">
    <property type="term" value="F:ATP binding"/>
    <property type="evidence" value="ECO:0007669"/>
    <property type="project" value="UniProtKB-UniRule"/>
</dbReference>
<organism evidence="12 13">
    <name type="scientific">Hydnum rufescens UP504</name>
    <dbReference type="NCBI Taxonomy" id="1448309"/>
    <lineage>
        <taxon>Eukaryota</taxon>
        <taxon>Fungi</taxon>
        <taxon>Dikarya</taxon>
        <taxon>Basidiomycota</taxon>
        <taxon>Agaricomycotina</taxon>
        <taxon>Agaricomycetes</taxon>
        <taxon>Cantharellales</taxon>
        <taxon>Hydnaceae</taxon>
        <taxon>Hydnum</taxon>
    </lineage>
</organism>
<dbReference type="Gene3D" id="3.30.590.50">
    <property type="match status" value="2"/>
</dbReference>
<dbReference type="FunFam" id="3.30.590.50:FF:000001">
    <property type="entry name" value="Glutamate-cysteine ligase Gcs1"/>
    <property type="match status" value="1"/>
</dbReference>
<sequence length="722" mass="81386">MGLLFMGKPLAWEDSMPYLEYIREHGVTQFLNLWDRFKDREGDTLLWGDEVEYMVLSFDADAKNAKLSLRQAEILANLQRAVTDLCTNTLADLASVPTFHPEYGRYMLEATPGSPYTGSVPDLLSVEKNMRYRRKLIRAELMPHEAPVTVTSFPRLGAPGVFTDPFHDPSNAQASHSLFLPDEVTNPHVRFPTLTANIRRRRGSKVAINLPIFFDVNTPRPFIDPTIPYVRNVFPEDPEAMNGAALPDHIYLDAMGFGMGCSCLQITFQACNVDEARRVYDALVPVGPIMLALTAASPAYRGYLSDVDCRWNVIAGSVDDRTEEERGLKPLKHNKHVIPKSRYDSVDLYISKDFNNRPEYNDTLVPYDEDIYKRLTAHGIDTLLSKHVAHLFIRDPLVIFSDAIELDDTVSSDHFENIQSTNWQTLRFKIPPPKSPIGWRVEFRSMEVQITDFENAAFSVFIVLLSRAILSFGLNFYVPISKVDENMQRAQRRGAATQQKFFFRKRIYPADTPPLSHSTPSESPTPSKRSSPAVSSLDIHGRLVDISNGIKVNGHTDGEHVDGHEEPGDVAGHESSSSRDPPLFVAQSRCPSPWVAEHMPVKEEYEEMTMAEIISGKGNEFPGLLGVVNAYLNSLNIEFKSKQRIRAYLALVKRRADGSLQTCATWMREFIRSHPAYKHDSVISEEINFDLMNALDEIARTRVVSDLLPTDYVGSKDDDGCL</sequence>
<evidence type="ECO:0000256" key="7">
    <source>
        <dbReference type="ARBA" id="ARBA00022840"/>
    </source>
</evidence>
<dbReference type="PANTHER" id="PTHR11164:SF0">
    <property type="entry name" value="GLUTAMATE--CYSTEINE LIGASE CATALYTIC SUBUNIT"/>
    <property type="match status" value="1"/>
</dbReference>
<dbReference type="InterPro" id="IPR004308">
    <property type="entry name" value="GCS"/>
</dbReference>
<dbReference type="InterPro" id="IPR014746">
    <property type="entry name" value="Gln_synth/guanido_kin_cat_dom"/>
</dbReference>
<comment type="catalytic activity">
    <reaction evidence="10">
        <text>L-cysteine + L-glutamate + ATP = gamma-L-glutamyl-L-cysteine + ADP + phosphate + H(+)</text>
        <dbReference type="Rhea" id="RHEA:13285"/>
        <dbReference type="ChEBI" id="CHEBI:15378"/>
        <dbReference type="ChEBI" id="CHEBI:29985"/>
        <dbReference type="ChEBI" id="CHEBI:30616"/>
        <dbReference type="ChEBI" id="CHEBI:35235"/>
        <dbReference type="ChEBI" id="CHEBI:43474"/>
        <dbReference type="ChEBI" id="CHEBI:58173"/>
        <dbReference type="ChEBI" id="CHEBI:456216"/>
        <dbReference type="EC" id="6.3.2.2"/>
    </reaction>
</comment>
<keyword evidence="13" id="KW-1185">Reference proteome</keyword>
<evidence type="ECO:0000256" key="2">
    <source>
        <dbReference type="ARBA" id="ARBA00008100"/>
    </source>
</evidence>
<keyword evidence="7 10" id="KW-0067">ATP-binding</keyword>
<feature type="compositionally biased region" description="Low complexity" evidence="11">
    <location>
        <begin position="513"/>
        <end position="532"/>
    </location>
</feature>
<name>A0A9P6BAY2_9AGAM</name>
<accession>A0A9P6BAY2</accession>
<evidence type="ECO:0000256" key="1">
    <source>
        <dbReference type="ARBA" id="ARBA00005006"/>
    </source>
</evidence>
<gene>
    <name evidence="12" type="ORF">BS47DRAFT_1374532</name>
</gene>
<feature type="compositionally biased region" description="Basic and acidic residues" evidence="11">
    <location>
        <begin position="554"/>
        <end position="567"/>
    </location>
</feature>
<dbReference type="GO" id="GO:0017109">
    <property type="term" value="C:glutamate-cysteine ligase complex"/>
    <property type="evidence" value="ECO:0007669"/>
    <property type="project" value="TreeGrafter"/>
</dbReference>
<dbReference type="EMBL" id="MU128909">
    <property type="protein sequence ID" value="KAF9520968.1"/>
    <property type="molecule type" value="Genomic_DNA"/>
</dbReference>
<dbReference type="PANTHER" id="PTHR11164">
    <property type="entry name" value="GLUTAMATE CYSTEINE LIGASE"/>
    <property type="match status" value="1"/>
</dbReference>
<evidence type="ECO:0000256" key="4">
    <source>
        <dbReference type="ARBA" id="ARBA00022598"/>
    </source>
</evidence>
<dbReference type="SUPFAM" id="SSF55931">
    <property type="entry name" value="Glutamine synthetase/guanido kinase"/>
    <property type="match status" value="1"/>
</dbReference>
<proteinExistence type="inferred from homology"/>
<keyword evidence="4 10" id="KW-0436">Ligase</keyword>
<dbReference type="AlphaFoldDB" id="A0A9P6BAY2"/>
<protein>
    <recommendedName>
        <fullName evidence="3 10">Glutamate--cysteine ligase</fullName>
        <ecNumber evidence="3 10">6.3.2.2</ecNumber>
    </recommendedName>
    <alternativeName>
        <fullName evidence="9 10">Gamma-ECS</fullName>
    </alternativeName>
    <alternativeName>
        <fullName evidence="8 10">Gamma-glutamylcysteine synthetase</fullName>
    </alternativeName>
</protein>
<dbReference type="Proteomes" id="UP000886523">
    <property type="component" value="Unassembled WGS sequence"/>
</dbReference>
<feature type="region of interest" description="Disordered" evidence="11">
    <location>
        <begin position="551"/>
        <end position="580"/>
    </location>
</feature>
<dbReference type="FunFam" id="3.30.590.50:FF:000002">
    <property type="entry name" value="Glutamate--cysteine ligase catalytic subunit"/>
    <property type="match status" value="1"/>
</dbReference>